<keyword evidence="2" id="KW-0689">Ribosomal protein</keyword>
<dbReference type="Pfam" id="PF00861">
    <property type="entry name" value="Ribosomal_L18p"/>
    <property type="match status" value="1"/>
</dbReference>
<dbReference type="GO" id="GO:0006412">
    <property type="term" value="P:translation"/>
    <property type="evidence" value="ECO:0007669"/>
    <property type="project" value="InterPro"/>
</dbReference>
<proteinExistence type="inferred from homology"/>
<dbReference type="PANTHER" id="PTHR12899">
    <property type="entry name" value="39S RIBOSOMAL PROTEIN L18, MITOCHONDRIAL"/>
    <property type="match status" value="1"/>
</dbReference>
<name>A0AAD8W2Y0_LOLMU</name>
<comment type="similarity">
    <text evidence="1">Belongs to the universal ribosomal protein uL18 family.</text>
</comment>
<dbReference type="GO" id="GO:0005840">
    <property type="term" value="C:ribosome"/>
    <property type="evidence" value="ECO:0007669"/>
    <property type="project" value="UniProtKB-KW"/>
</dbReference>
<dbReference type="Pfam" id="PF07727">
    <property type="entry name" value="RVT_2"/>
    <property type="match status" value="1"/>
</dbReference>
<evidence type="ECO:0000256" key="3">
    <source>
        <dbReference type="ARBA" id="ARBA00023274"/>
    </source>
</evidence>
<dbReference type="GO" id="GO:0008097">
    <property type="term" value="F:5S rRNA binding"/>
    <property type="evidence" value="ECO:0007669"/>
    <property type="project" value="TreeGrafter"/>
</dbReference>
<keyword evidence="3" id="KW-0687">Ribonucleoprotein</keyword>
<dbReference type="SUPFAM" id="SSF53137">
    <property type="entry name" value="Translational machinery components"/>
    <property type="match status" value="1"/>
</dbReference>
<dbReference type="GO" id="GO:0003735">
    <property type="term" value="F:structural constituent of ribosome"/>
    <property type="evidence" value="ECO:0007669"/>
    <property type="project" value="InterPro"/>
</dbReference>
<reference evidence="5" key="1">
    <citation type="submission" date="2023-07" db="EMBL/GenBank/DDBJ databases">
        <title>A chromosome-level genome assembly of Lolium multiflorum.</title>
        <authorList>
            <person name="Chen Y."/>
            <person name="Copetti D."/>
            <person name="Kolliker R."/>
            <person name="Studer B."/>
        </authorList>
    </citation>
    <scope>NUCLEOTIDE SEQUENCE</scope>
    <source>
        <strain evidence="5">02402/16</strain>
        <tissue evidence="5">Leaf</tissue>
    </source>
</reference>
<evidence type="ECO:0000313" key="5">
    <source>
        <dbReference type="EMBL" id="KAK1632897.1"/>
    </source>
</evidence>
<dbReference type="InterPro" id="IPR013103">
    <property type="entry name" value="RVT_2"/>
</dbReference>
<dbReference type="Gene3D" id="3.30.420.100">
    <property type="match status" value="1"/>
</dbReference>
<gene>
    <name evidence="5" type="ORF">QYE76_007212</name>
</gene>
<organism evidence="5 6">
    <name type="scientific">Lolium multiflorum</name>
    <name type="common">Italian ryegrass</name>
    <name type="synonym">Lolium perenne subsp. multiflorum</name>
    <dbReference type="NCBI Taxonomy" id="4521"/>
    <lineage>
        <taxon>Eukaryota</taxon>
        <taxon>Viridiplantae</taxon>
        <taxon>Streptophyta</taxon>
        <taxon>Embryophyta</taxon>
        <taxon>Tracheophyta</taxon>
        <taxon>Spermatophyta</taxon>
        <taxon>Magnoliopsida</taxon>
        <taxon>Liliopsida</taxon>
        <taxon>Poales</taxon>
        <taxon>Poaceae</taxon>
        <taxon>BOP clade</taxon>
        <taxon>Pooideae</taxon>
        <taxon>Poodae</taxon>
        <taxon>Poeae</taxon>
        <taxon>Poeae Chloroplast Group 2 (Poeae type)</taxon>
        <taxon>Loliodinae</taxon>
        <taxon>Loliinae</taxon>
        <taxon>Lolium</taxon>
    </lineage>
</organism>
<comment type="caution">
    <text evidence="5">The sequence shown here is derived from an EMBL/GenBank/DDBJ whole genome shotgun (WGS) entry which is preliminary data.</text>
</comment>
<dbReference type="AlphaFoldDB" id="A0AAD8W2Y0"/>
<accession>A0AAD8W2Y0</accession>
<dbReference type="EMBL" id="JAUUTY010000005">
    <property type="protein sequence ID" value="KAK1632897.1"/>
    <property type="molecule type" value="Genomic_DNA"/>
</dbReference>
<dbReference type="InterPro" id="IPR005484">
    <property type="entry name" value="Ribosomal_uL18_bac/plant/anim"/>
</dbReference>
<feature type="domain" description="Reverse transcriptase Ty1/copia-type" evidence="4">
    <location>
        <begin position="23"/>
        <end position="157"/>
    </location>
</feature>
<dbReference type="GO" id="GO:1990904">
    <property type="term" value="C:ribonucleoprotein complex"/>
    <property type="evidence" value="ECO:0007669"/>
    <property type="project" value="UniProtKB-KW"/>
</dbReference>
<evidence type="ECO:0000313" key="6">
    <source>
        <dbReference type="Proteomes" id="UP001231189"/>
    </source>
</evidence>
<evidence type="ECO:0000256" key="1">
    <source>
        <dbReference type="ARBA" id="ARBA00007116"/>
    </source>
</evidence>
<evidence type="ECO:0000259" key="4">
    <source>
        <dbReference type="Pfam" id="PF07727"/>
    </source>
</evidence>
<sequence length="409" mass="44911">MMSPDSNKCQEAMKSEMGSMYDNKVWTLVHLPDSRKAVENKWIFKRKQMLMVILLSIKLDLSQRVSDKFKELTNETFSPVAKLKSVRILLAIAAFLDYEIWQMDVKTAFLNGDIEEELYMVQPKGFVDPKNVTSVDGVSRSVYDDVDIGISVYTCVGIGINKYTCVSIASTNDNNTNTGRATEVVFVHASSLTQECPLSSYPCCDLSESRPPARGHGCAAAGSASGDSGAARGFLLQRRPSSCLAIRAPPRLVSPSSFCVRFFRPAPPSCLSKRHKGVRPPSRVGTSMSQAKRYVLRLFISLKYVTANVVDRQSGRVVVTASSVEKPLRDGLECGRACNAKAAAAVGEVLAMRLRVDGLAGEPIHAAAAKEVQKKGFKNRTKVWAILNALRDHGVNLRVDDDGDHRRHV</sequence>
<protein>
    <recommendedName>
        <fullName evidence="4">Reverse transcriptase Ty1/copia-type domain-containing protein</fullName>
    </recommendedName>
</protein>
<dbReference type="PANTHER" id="PTHR12899:SF21">
    <property type="entry name" value="OS09G0549700 PROTEIN"/>
    <property type="match status" value="1"/>
</dbReference>
<keyword evidence="6" id="KW-1185">Reference proteome</keyword>
<dbReference type="Proteomes" id="UP001231189">
    <property type="component" value="Unassembled WGS sequence"/>
</dbReference>
<evidence type="ECO:0000256" key="2">
    <source>
        <dbReference type="ARBA" id="ARBA00022980"/>
    </source>
</evidence>